<dbReference type="RefSeq" id="WP_368496267.1">
    <property type="nucleotide sequence ID" value="NZ_CP162511.1"/>
</dbReference>
<keyword evidence="2" id="KW-0808">Transferase</keyword>
<evidence type="ECO:0000256" key="1">
    <source>
        <dbReference type="ARBA" id="ARBA00021292"/>
    </source>
</evidence>
<dbReference type="GO" id="GO:0016757">
    <property type="term" value="F:glycosyltransferase activity"/>
    <property type="evidence" value="ECO:0007669"/>
    <property type="project" value="UniProtKB-KW"/>
</dbReference>
<dbReference type="Pfam" id="PF13692">
    <property type="entry name" value="Glyco_trans_1_4"/>
    <property type="match status" value="1"/>
</dbReference>
<dbReference type="Gene3D" id="1.25.10.10">
    <property type="entry name" value="Leucine-rich Repeat Variant"/>
    <property type="match status" value="1"/>
</dbReference>
<name>A0AB39BC76_9MICO</name>
<dbReference type="EMBL" id="CP162511">
    <property type="protein sequence ID" value="XDI03849.1"/>
    <property type="molecule type" value="Genomic_DNA"/>
</dbReference>
<accession>A0AB39BC76</accession>
<dbReference type="InterPro" id="IPR016024">
    <property type="entry name" value="ARM-type_fold"/>
</dbReference>
<gene>
    <name evidence="2" type="ORF">ABFY20_10845</name>
</gene>
<dbReference type="SUPFAM" id="SSF48371">
    <property type="entry name" value="ARM repeat"/>
    <property type="match status" value="1"/>
</dbReference>
<reference evidence="2" key="1">
    <citation type="submission" date="2024-05" db="EMBL/GenBank/DDBJ databases">
        <title>Herbiconiux sp. A18JL235.</title>
        <authorList>
            <person name="Zhang G."/>
        </authorList>
    </citation>
    <scope>NUCLEOTIDE SEQUENCE</scope>
    <source>
        <strain evidence="2">A18JL235</strain>
    </source>
</reference>
<dbReference type="AlphaFoldDB" id="A0AB39BC76"/>
<dbReference type="InterPro" id="IPR050194">
    <property type="entry name" value="Glycosyltransferase_grp1"/>
</dbReference>
<keyword evidence="2" id="KW-0328">Glycosyltransferase</keyword>
<sequence>MGIQTSLDGVRDADRIVEAMRLADELAFEASREPGLRTLRILSGALEGDDDVTAIAAVHAFGQIHDDDADRVLTTLLSEERAFLREHAAWVLGAHLPHFDVVGRLIGLVLDGGFGGMIAQRTLEQWAQTAPEHVAIGLEGALLGVDDPDARYRLVETLGLVRGAGPSRRLHAAAGDEGEHLLVRSAAVAALGQRRGDSAAAEKLDELARIDGPLRDIARLGLIDLAGGSVGRSAGGDGLTVAQLFLHADIDAGLTAAGSGDNGGVATLLVRLGDALVRDGRRAEGAGAEVGAAGASVDVKRVVTLSRGSIGDAIDSVVDVAGRPAGHLYGRIPLLTPPVSSAAAWPQRVAARRGIRRVLRAAGSVDVLHLRMAEVGSLAASDVARELDIPVVFTVAPDPHAVIQSMDSAGTLTRQNFGAADEREHFWFRARLVQRLASNAHHTVLFPRPQLRRDMRALVGIDIDSHPERHTVVPEGIDLDVVDAALADASAHAEGAVPGAELQALRQLVGALPEHRRGLPLVVSVGRFHQVKGMAAIVAAWQNSSAAERANLLLVGGDLRNPSAAEQQQLDAIEAVVPEGLRAERGLILSGHQPNDTAARWMAAARTGLPGLTAPNGVYVCGSLKEEFGIALLEAMATGLFVVAPDGGGPATYVEHGRTGLLTQTWDGAALTAAIESALDSAEAPAADGAATVARAARAREVVEASFTIQAMARSLESVYAGVHRESAATDRAVTA</sequence>
<dbReference type="InterPro" id="IPR011989">
    <property type="entry name" value="ARM-like"/>
</dbReference>
<protein>
    <recommendedName>
        <fullName evidence="1">D-inositol 3-phosphate glycosyltransferase</fullName>
    </recommendedName>
</protein>
<dbReference type="SUPFAM" id="SSF53756">
    <property type="entry name" value="UDP-Glycosyltransferase/glycogen phosphorylase"/>
    <property type="match status" value="1"/>
</dbReference>
<dbReference type="Gene3D" id="3.40.50.2000">
    <property type="entry name" value="Glycogen Phosphorylase B"/>
    <property type="match status" value="2"/>
</dbReference>
<organism evidence="2">
    <name type="scientific">Herbiconiux sp. A18JL235</name>
    <dbReference type="NCBI Taxonomy" id="3152363"/>
    <lineage>
        <taxon>Bacteria</taxon>
        <taxon>Bacillati</taxon>
        <taxon>Actinomycetota</taxon>
        <taxon>Actinomycetes</taxon>
        <taxon>Micrococcales</taxon>
        <taxon>Microbacteriaceae</taxon>
        <taxon>Herbiconiux</taxon>
    </lineage>
</organism>
<dbReference type="PANTHER" id="PTHR45947">
    <property type="entry name" value="SULFOQUINOVOSYL TRANSFERASE SQD2"/>
    <property type="match status" value="1"/>
</dbReference>
<dbReference type="PANTHER" id="PTHR45947:SF3">
    <property type="entry name" value="SULFOQUINOVOSYL TRANSFERASE SQD2"/>
    <property type="match status" value="1"/>
</dbReference>
<evidence type="ECO:0000313" key="2">
    <source>
        <dbReference type="EMBL" id="XDI03849.1"/>
    </source>
</evidence>
<proteinExistence type="predicted"/>